<comment type="similarity">
    <text evidence="2">Belongs to the EARLY FLOWERING 4 family.</text>
</comment>
<keyword evidence="4" id="KW-0539">Nucleus</keyword>
<dbReference type="GO" id="GO:0005634">
    <property type="term" value="C:nucleus"/>
    <property type="evidence" value="ECO:0007669"/>
    <property type="project" value="UniProtKB-SubCell"/>
</dbReference>
<dbReference type="PANTHER" id="PTHR33469">
    <property type="entry name" value="PROTEIN ELF4-LIKE 4"/>
    <property type="match status" value="1"/>
</dbReference>
<evidence type="ECO:0000313" key="7">
    <source>
        <dbReference type="EMBL" id="PNS91831.1"/>
    </source>
</evidence>
<evidence type="ECO:0000259" key="6">
    <source>
        <dbReference type="Pfam" id="PF07011"/>
    </source>
</evidence>
<dbReference type="GO" id="GO:0042753">
    <property type="term" value="P:positive regulation of circadian rhythm"/>
    <property type="evidence" value="ECO:0007669"/>
    <property type="project" value="InterPro"/>
</dbReference>
<dbReference type="InterPro" id="IPR040462">
    <property type="entry name" value="EARLY_FLOWERING_4"/>
</dbReference>
<dbReference type="PANTHER" id="PTHR33469:SF31">
    <property type="entry name" value="PROTEIN EARLY FLOWERING 4 DOMAIN-CONTAINING PROTEIN"/>
    <property type="match status" value="1"/>
</dbReference>
<proteinExistence type="inferred from homology"/>
<dbReference type="InterPro" id="IPR009741">
    <property type="entry name" value="EARLY_FLOWERING_4_dom"/>
</dbReference>
<protein>
    <recommendedName>
        <fullName evidence="6">Protein EARLY FLOWERING 4 domain-containing protein</fullName>
    </recommendedName>
</protein>
<sequence>MWRKHCIFHHKTLCALYNEKGKREDGLANLHSPALINFDRKCKAPPSWQWNGNAGLSNGNQVHSKILQTFQKSFVQVEDILDQNRLLINEINQNQESKIPDKLTRDVGLIKELNINIRRAVGLYADLSCNFNIRSMEPSSEGESSGISKSNSMRTKSG</sequence>
<comment type="subcellular location">
    <subcellularLocation>
        <location evidence="1">Nucleus</location>
    </subcellularLocation>
</comment>
<evidence type="ECO:0000256" key="4">
    <source>
        <dbReference type="ARBA" id="ARBA00023242"/>
    </source>
</evidence>
<organism evidence="7 8">
    <name type="scientific">Populus trichocarpa</name>
    <name type="common">Western balsam poplar</name>
    <name type="synonym">Populus balsamifera subsp. trichocarpa</name>
    <dbReference type="NCBI Taxonomy" id="3694"/>
    <lineage>
        <taxon>Eukaryota</taxon>
        <taxon>Viridiplantae</taxon>
        <taxon>Streptophyta</taxon>
        <taxon>Embryophyta</taxon>
        <taxon>Tracheophyta</taxon>
        <taxon>Spermatophyta</taxon>
        <taxon>Magnoliopsida</taxon>
        <taxon>eudicotyledons</taxon>
        <taxon>Gunneridae</taxon>
        <taxon>Pentapetalae</taxon>
        <taxon>rosids</taxon>
        <taxon>fabids</taxon>
        <taxon>Malpighiales</taxon>
        <taxon>Salicaceae</taxon>
        <taxon>Saliceae</taxon>
        <taxon>Populus</taxon>
    </lineage>
</organism>
<evidence type="ECO:0000313" key="8">
    <source>
        <dbReference type="Proteomes" id="UP000006729"/>
    </source>
</evidence>
<gene>
    <name evidence="7" type="ORF">POPTR_019G131700</name>
</gene>
<dbReference type="GO" id="GO:0009649">
    <property type="term" value="P:entrainment of circadian clock"/>
    <property type="evidence" value="ECO:0000318"/>
    <property type="project" value="GO_Central"/>
</dbReference>
<evidence type="ECO:0000256" key="1">
    <source>
        <dbReference type="ARBA" id="ARBA00004123"/>
    </source>
</evidence>
<dbReference type="Proteomes" id="UP000006729">
    <property type="component" value="Chromosome 19"/>
</dbReference>
<name>B9INK1_POPTR</name>
<dbReference type="AlphaFoldDB" id="B9INK1"/>
<evidence type="ECO:0000256" key="3">
    <source>
        <dbReference type="ARBA" id="ARBA00023108"/>
    </source>
</evidence>
<dbReference type="STRING" id="3694.B9INK1"/>
<dbReference type="HOGENOM" id="CLU_1672253_0_0_1"/>
<dbReference type="Pfam" id="PF07011">
    <property type="entry name" value="Elf4"/>
    <property type="match status" value="1"/>
</dbReference>
<feature type="domain" description="Protein EARLY FLOWERING 4" evidence="6">
    <location>
        <begin position="61"/>
        <end position="143"/>
    </location>
</feature>
<dbReference type="EMBL" id="CM009308">
    <property type="protein sequence ID" value="PNS91831.1"/>
    <property type="molecule type" value="Genomic_DNA"/>
</dbReference>
<dbReference type="InParanoid" id="B9INK1"/>
<dbReference type="eggNOG" id="ENOG502RZ6B">
    <property type="taxonomic scope" value="Eukaryota"/>
</dbReference>
<dbReference type="GO" id="GO:0048511">
    <property type="term" value="P:rhythmic process"/>
    <property type="evidence" value="ECO:0007669"/>
    <property type="project" value="UniProtKB-KW"/>
</dbReference>
<accession>B9INK1</accession>
<evidence type="ECO:0000256" key="5">
    <source>
        <dbReference type="SAM" id="MobiDB-lite"/>
    </source>
</evidence>
<evidence type="ECO:0000256" key="2">
    <source>
        <dbReference type="ARBA" id="ARBA00009514"/>
    </source>
</evidence>
<feature type="region of interest" description="Disordered" evidence="5">
    <location>
        <begin position="137"/>
        <end position="158"/>
    </location>
</feature>
<keyword evidence="8" id="KW-1185">Reference proteome</keyword>
<feature type="compositionally biased region" description="Low complexity" evidence="5">
    <location>
        <begin position="137"/>
        <end position="152"/>
    </location>
</feature>
<reference evidence="7 8" key="1">
    <citation type="journal article" date="2006" name="Science">
        <title>The genome of black cottonwood, Populus trichocarpa (Torr. &amp; Gray).</title>
        <authorList>
            <person name="Tuskan G.A."/>
            <person name="Difazio S."/>
            <person name="Jansson S."/>
            <person name="Bohlmann J."/>
            <person name="Grigoriev I."/>
            <person name="Hellsten U."/>
            <person name="Putnam N."/>
            <person name="Ralph S."/>
            <person name="Rombauts S."/>
            <person name="Salamov A."/>
            <person name="Schein J."/>
            <person name="Sterck L."/>
            <person name="Aerts A."/>
            <person name="Bhalerao R.R."/>
            <person name="Bhalerao R.P."/>
            <person name="Blaudez D."/>
            <person name="Boerjan W."/>
            <person name="Brun A."/>
            <person name="Brunner A."/>
            <person name="Busov V."/>
            <person name="Campbell M."/>
            <person name="Carlson J."/>
            <person name="Chalot M."/>
            <person name="Chapman J."/>
            <person name="Chen G.L."/>
            <person name="Cooper D."/>
            <person name="Coutinho P.M."/>
            <person name="Couturier J."/>
            <person name="Covert S."/>
            <person name="Cronk Q."/>
            <person name="Cunningham R."/>
            <person name="Davis J."/>
            <person name="Degroeve S."/>
            <person name="Dejardin A."/>
            <person name="Depamphilis C."/>
            <person name="Detter J."/>
            <person name="Dirks B."/>
            <person name="Dubchak I."/>
            <person name="Duplessis S."/>
            <person name="Ehlting J."/>
            <person name="Ellis B."/>
            <person name="Gendler K."/>
            <person name="Goodstein D."/>
            <person name="Gribskov M."/>
            <person name="Grimwood J."/>
            <person name="Groover A."/>
            <person name="Gunter L."/>
            <person name="Hamberger B."/>
            <person name="Heinze B."/>
            <person name="Helariutta Y."/>
            <person name="Henrissat B."/>
            <person name="Holligan D."/>
            <person name="Holt R."/>
            <person name="Huang W."/>
            <person name="Islam-Faridi N."/>
            <person name="Jones S."/>
            <person name="Jones-Rhoades M."/>
            <person name="Jorgensen R."/>
            <person name="Joshi C."/>
            <person name="Kangasjarvi J."/>
            <person name="Karlsson J."/>
            <person name="Kelleher C."/>
            <person name="Kirkpatrick R."/>
            <person name="Kirst M."/>
            <person name="Kohler A."/>
            <person name="Kalluri U."/>
            <person name="Larimer F."/>
            <person name="Leebens-Mack J."/>
            <person name="Leple J.C."/>
            <person name="Locascio P."/>
            <person name="Lou Y."/>
            <person name="Lucas S."/>
            <person name="Martin F."/>
            <person name="Montanini B."/>
            <person name="Napoli C."/>
            <person name="Nelson D.R."/>
            <person name="Nelson C."/>
            <person name="Nieminen K."/>
            <person name="Nilsson O."/>
            <person name="Pereda V."/>
            <person name="Peter G."/>
            <person name="Philippe R."/>
            <person name="Pilate G."/>
            <person name="Poliakov A."/>
            <person name="Razumovskaya J."/>
            <person name="Richardson P."/>
            <person name="Rinaldi C."/>
            <person name="Ritland K."/>
            <person name="Rouze P."/>
            <person name="Ryaboy D."/>
            <person name="Schmutz J."/>
            <person name="Schrader J."/>
            <person name="Segerman B."/>
            <person name="Shin H."/>
            <person name="Siddiqui A."/>
            <person name="Sterky F."/>
            <person name="Terry A."/>
            <person name="Tsai C.J."/>
            <person name="Uberbacher E."/>
            <person name="Unneberg P."/>
            <person name="Vahala J."/>
            <person name="Wall K."/>
            <person name="Wessler S."/>
            <person name="Yang G."/>
            <person name="Yin T."/>
            <person name="Douglas C."/>
            <person name="Marra M."/>
            <person name="Sandberg G."/>
            <person name="Van de Peer Y."/>
            <person name="Rokhsar D."/>
        </authorList>
    </citation>
    <scope>NUCLEOTIDE SEQUENCE [LARGE SCALE GENOMIC DNA]</scope>
    <source>
        <strain evidence="8">cv. Nisqually</strain>
    </source>
</reference>
<keyword evidence="3" id="KW-0090">Biological rhythms</keyword>